<organism evidence="1">
    <name type="scientific">Haptolina brevifila</name>
    <dbReference type="NCBI Taxonomy" id="156173"/>
    <lineage>
        <taxon>Eukaryota</taxon>
        <taxon>Haptista</taxon>
        <taxon>Haptophyta</taxon>
        <taxon>Prymnesiophyceae</taxon>
        <taxon>Prymnesiales</taxon>
        <taxon>Prymnesiaceae</taxon>
        <taxon>Haptolina</taxon>
    </lineage>
</organism>
<gene>
    <name evidence="1" type="ORF">CBRE1094_LOCUS6727</name>
</gene>
<evidence type="ECO:0000313" key="1">
    <source>
        <dbReference type="EMBL" id="CAD9417240.1"/>
    </source>
</evidence>
<dbReference type="AlphaFoldDB" id="A0A7S2FVJ9"/>
<sequence>MSSSSMHLQKEIVEEASAKGLDLGTFAANTPPKYVFKGYIFKSNDAEAEPILSNLNGVFMHEQYAFALEPTKKNSCAGAPKKTLRDSLYQKEGRAPSPVDLDKFTLYQYTPKVRKPPSLLFCAQPPPKRQRAMVHFEEFEDMVWKRHRPDVVVLRFGA</sequence>
<accession>A0A7S2FVJ9</accession>
<name>A0A7S2FVJ9_9EUKA</name>
<proteinExistence type="predicted"/>
<protein>
    <submittedName>
        <fullName evidence="1">Uncharacterized protein</fullName>
    </submittedName>
</protein>
<dbReference type="EMBL" id="HBGU01012263">
    <property type="protein sequence ID" value="CAD9417240.1"/>
    <property type="molecule type" value="Transcribed_RNA"/>
</dbReference>
<reference evidence="1" key="1">
    <citation type="submission" date="2021-01" db="EMBL/GenBank/DDBJ databases">
        <authorList>
            <person name="Corre E."/>
            <person name="Pelletier E."/>
            <person name="Niang G."/>
            <person name="Scheremetjew M."/>
            <person name="Finn R."/>
            <person name="Kale V."/>
            <person name="Holt S."/>
            <person name="Cochrane G."/>
            <person name="Meng A."/>
            <person name="Brown T."/>
            <person name="Cohen L."/>
        </authorList>
    </citation>
    <scope>NUCLEOTIDE SEQUENCE</scope>
    <source>
        <strain evidence="1">UTEX LB 985</strain>
    </source>
</reference>